<dbReference type="SUPFAM" id="SSF48452">
    <property type="entry name" value="TPR-like"/>
    <property type="match status" value="6"/>
</dbReference>
<organism evidence="6 7">
    <name type="scientific">Chthoniobacter flavus Ellin428</name>
    <dbReference type="NCBI Taxonomy" id="497964"/>
    <lineage>
        <taxon>Bacteria</taxon>
        <taxon>Pseudomonadati</taxon>
        <taxon>Verrucomicrobiota</taxon>
        <taxon>Spartobacteria</taxon>
        <taxon>Chthoniobacterales</taxon>
        <taxon>Chthoniobacteraceae</taxon>
        <taxon>Chthoniobacter</taxon>
    </lineage>
</organism>
<dbReference type="InterPro" id="IPR019734">
    <property type="entry name" value="TPR_rpt"/>
</dbReference>
<feature type="chain" id="PRO_5002800311" evidence="5">
    <location>
        <begin position="20"/>
        <end position="2062"/>
    </location>
</feature>
<evidence type="ECO:0000256" key="2">
    <source>
        <dbReference type="ARBA" id="ARBA00022803"/>
    </source>
</evidence>
<keyword evidence="7" id="KW-1185">Reference proteome</keyword>
<dbReference type="STRING" id="497964.CfE428DRAFT_2493"/>
<dbReference type="Pfam" id="PF13432">
    <property type="entry name" value="TPR_16"/>
    <property type="match status" value="4"/>
</dbReference>
<dbReference type="eggNOG" id="COG0457">
    <property type="taxonomic scope" value="Bacteria"/>
</dbReference>
<dbReference type="InterPro" id="IPR011990">
    <property type="entry name" value="TPR-like_helical_dom_sf"/>
</dbReference>
<gene>
    <name evidence="6" type="ORF">CfE428DRAFT_2493</name>
</gene>
<keyword evidence="2 3" id="KW-0802">TPR repeat</keyword>
<dbReference type="InParanoid" id="B4D0P2"/>
<feature type="repeat" description="TPR" evidence="3">
    <location>
        <begin position="71"/>
        <end position="104"/>
    </location>
</feature>
<dbReference type="InterPro" id="IPR051012">
    <property type="entry name" value="CellSynth/LPSAsmb/PSIAsmb"/>
</dbReference>
<feature type="repeat" description="TPR" evidence="3">
    <location>
        <begin position="1498"/>
        <end position="1531"/>
    </location>
</feature>
<keyword evidence="5" id="KW-0732">Signal</keyword>
<name>B4D0P2_9BACT</name>
<dbReference type="PROSITE" id="PS50005">
    <property type="entry name" value="TPR"/>
    <property type="match status" value="3"/>
</dbReference>
<evidence type="ECO:0000256" key="3">
    <source>
        <dbReference type="PROSITE-ProRule" id="PRU00339"/>
    </source>
</evidence>
<dbReference type="Pfam" id="PF14559">
    <property type="entry name" value="TPR_19"/>
    <property type="match status" value="2"/>
</dbReference>
<comment type="caution">
    <text evidence="6">The sequence shown here is derived from an EMBL/GenBank/DDBJ whole genome shotgun (WGS) entry which is preliminary data.</text>
</comment>
<dbReference type="Gene3D" id="1.25.40.10">
    <property type="entry name" value="Tetratricopeptide repeat domain"/>
    <property type="match status" value="8"/>
</dbReference>
<sequence>MRRLPLFLSLLLLARVAPAETPVSPRIVERYKQMLAASPVEGTALDRLWKIYADQGQTGRLLDEYKASDTFAAQLILGHLLRRAGRADEAAAAYRHAATLDPKSYLPALALAHLESERSHPRDAADWLEKAVAAMPPGDARLSETLLQLGTAWLDAGETDKAAAAWEKTVALNPEDLALRRKLAAAYERNFLPERAIEHLSYVEAHSTPTERPLVLQQIARIQQGAGHQDAAIAALEKALALTGPGNWLRGDLESQLIRLHQRYHRTAELEERWKKYATENPRDLGGCLQLVELYERLGDLEQQRVWLEKLTALAPKNFEYREKLARLLLQMDQPEPATAIYDQLLKDQPTNADYVFSRAKLDVQRDAAATAKQRIDALLAARKNDDSVRAKALEFYQQNHLTDYIEEHLTADAAGNGEDALAALATFYFSQHRDAEARRVLQRMVRPAESVARQAAAHFHIAQILRGQNDFANGAAELGAAAKLQPDNRDFHLALGDLHAVHGDYKLAQADFENAERCSKSDVEKVEADQKLFESYRAATPPHEGHAPTPFSVPGGEPPPQDPNPALDQYIIALEKSAHEQNTEAAWLRLARWRMWNRDTKGAAYATEKALELNPNSVTSYELLVKLQTSNGPSPEAVQDLGELARIDPANRANYSRRAGQLELQAGHIPEALAIFEKLVAENPGNVDALTDLALTQQRGEHWPEALATWKQVYDASPVSHRHEALNSLLHVLERLDQPQASADFQLKAIESEPNDRERFALFNELLTHCTKNHLLDWLRAQFEKRRKLHADDYFTEVSLGRILKASGQIPAAFEVLADASYAAPNQADALPDLIREAEDLHKLDAAVKLQEQLLRIAPQETPDGLIKLAQLQEKNFAIEAAEQTWERVVQKFPRDTVALNHATDFQLAWGTPERAIVLLRKTRTLDPANARSLAALATLDIEAGNNAEARGCLEEVLRVTPPEKTGDPMHFPAVKPTEAGRLQTAYLAAVGQRNGRPAPEAMRALRSFWVDEAAEKSSGDTKSDRDLRFNAIRQLAQIVASSGNAADRAQWVDRWRKNADSPSEVLWALFYVGDGAATLDRVQSMMSGQIHDPKMAQAFIWLALQSKQYARLAEWFRDKHRTPSERDYLMIALGQALDNSDQKTDPAMIETLFGEGTHLRPWQAAELFASRNRFHEAIQLGQRVFDSSTSQRAVCGLDLAQWHLMLGQVDEARALLHTTISSSAESLDAPVCAALREYYLLLPEPDRRAFVETYLAAHQSQPLHAALAGALLHGLAGDEKAAEADLDRLIEMRALSGNQYDDTTSSGSRQLRFVVETGTQLEALKLENLAAYFWENALADEALVQLQGDQAASLARDIRQRLCILRAADAPAGELTQWLDQFTRLSPGDGLGPLANALSSMGVHARAIAIYRQIWERDPADTESVRNLLTVCRAAGDNDTSGNVLRTVLNDNGGRLPDGARREFLLQYADVLEHKGDLDGARTALGSAVESTPGDTRLLLRLAELHDRAGHADQAMATYQRLLVMEPGNLAARLALSTIYENQNRLNDALVLFQSGTGPDMDARLAILQCKNNQPEAALTTLDRILPPQHITPALNLAAAFVARDDRPHARAAVQSALAHTTEARLCFPLQCKLVELLTPEDDPVMARRELRRLRRFATEGDHPSLLENYLEFAGPQAARLNIHADFTAEVQALWAGGKGPAPAGVALLVALSDGGGKGPLDVALKQVLAREDVNDKLLQMAADALEKAGNREALAKVQERIAQVNPMNEQNVINLAHTLQQLGRTDAARSRLETLALRATLNEDSIGKVAQGFADIGDTQRALALYAQAARGDRYARNWATLLPYAKLQTAQGDFAEAKKTLRRAFSVPANVGYGEIVDWMVAAKRLDHADEETGDFDLSPGRADALRRAVFDYCEKAGQAVEALVLAEAHPSMIQPALAARVRKLAVTAHEFERGTKLLEKLAAQTDSTVEYSLELARLLGDWAQAELTGGHADSALAHLRTAHEQHPELFDITMRLSSLQQERGDHRNSIETLESFLAVAKDPGEIEQAKARLSKLR</sequence>
<dbReference type="Pfam" id="PF13181">
    <property type="entry name" value="TPR_8"/>
    <property type="match status" value="1"/>
</dbReference>
<dbReference type="PANTHER" id="PTHR45586:SF1">
    <property type="entry name" value="LIPOPOLYSACCHARIDE ASSEMBLY PROTEIN B"/>
    <property type="match status" value="1"/>
</dbReference>
<dbReference type="Proteomes" id="UP000005824">
    <property type="component" value="Unassembled WGS sequence"/>
</dbReference>
<evidence type="ECO:0000256" key="1">
    <source>
        <dbReference type="ARBA" id="ARBA00022737"/>
    </source>
</evidence>
<dbReference type="RefSeq" id="WP_006979818.1">
    <property type="nucleotide sequence ID" value="NZ_ABVL01000006.1"/>
</dbReference>
<dbReference type="PANTHER" id="PTHR45586">
    <property type="entry name" value="TPR REPEAT-CONTAINING PROTEIN PA4667"/>
    <property type="match status" value="1"/>
</dbReference>
<evidence type="ECO:0000256" key="5">
    <source>
        <dbReference type="SAM" id="SignalP"/>
    </source>
</evidence>
<proteinExistence type="predicted"/>
<dbReference type="EMBL" id="ABVL01000006">
    <property type="protein sequence ID" value="EDY19904.1"/>
    <property type="molecule type" value="Genomic_DNA"/>
</dbReference>
<feature type="region of interest" description="Disordered" evidence="4">
    <location>
        <begin position="538"/>
        <end position="567"/>
    </location>
</feature>
<feature type="signal peptide" evidence="5">
    <location>
        <begin position="1"/>
        <end position="19"/>
    </location>
</feature>
<evidence type="ECO:0000313" key="6">
    <source>
        <dbReference type="EMBL" id="EDY19904.1"/>
    </source>
</evidence>
<feature type="repeat" description="TPR" evidence="3">
    <location>
        <begin position="143"/>
        <end position="176"/>
    </location>
</feature>
<keyword evidence="1" id="KW-0677">Repeat</keyword>
<protein>
    <submittedName>
        <fullName evidence="6">Tetratricopeptide TPR_2 repeat protein</fullName>
    </submittedName>
</protein>
<evidence type="ECO:0000256" key="4">
    <source>
        <dbReference type="SAM" id="MobiDB-lite"/>
    </source>
</evidence>
<accession>B4D0P2</accession>
<evidence type="ECO:0000313" key="7">
    <source>
        <dbReference type="Proteomes" id="UP000005824"/>
    </source>
</evidence>
<dbReference type="SMART" id="SM00028">
    <property type="entry name" value="TPR"/>
    <property type="match status" value="15"/>
</dbReference>
<reference evidence="6 7" key="1">
    <citation type="journal article" date="2011" name="J. Bacteriol.">
        <title>Genome sequence of Chthoniobacter flavus Ellin428, an aerobic heterotrophic soil bacterium.</title>
        <authorList>
            <person name="Kant R."/>
            <person name="van Passel M.W."/>
            <person name="Palva A."/>
            <person name="Lucas S."/>
            <person name="Lapidus A."/>
            <person name="Glavina Del Rio T."/>
            <person name="Dalin E."/>
            <person name="Tice H."/>
            <person name="Bruce D."/>
            <person name="Goodwin L."/>
            <person name="Pitluck S."/>
            <person name="Larimer F.W."/>
            <person name="Land M.L."/>
            <person name="Hauser L."/>
            <person name="Sangwan P."/>
            <person name="de Vos W.M."/>
            <person name="Janssen P.H."/>
            <person name="Smidt H."/>
        </authorList>
    </citation>
    <scope>NUCLEOTIDE SEQUENCE [LARGE SCALE GENOMIC DNA]</scope>
    <source>
        <strain evidence="6 7">Ellin428</strain>
    </source>
</reference>